<reference evidence="9 10" key="2">
    <citation type="journal article" date="2016" name="Genome Announc.">
        <title>Complete Genome Sequences of Two Interactive Moderate Thermophiles, Paenibacillus napthalenovorans 32O-Y and Paenibacillus sp. 32O-W.</title>
        <authorList>
            <person name="Butler R.R.III."/>
            <person name="Wang J."/>
            <person name="Stark B.C."/>
            <person name="Pombert J.F."/>
        </authorList>
    </citation>
    <scope>NUCLEOTIDE SEQUENCE [LARGE SCALE GENOMIC DNA]</scope>
    <source>
        <strain evidence="9 10">32O-Y</strain>
    </source>
</reference>
<evidence type="ECO:0000256" key="1">
    <source>
        <dbReference type="ARBA" id="ARBA00004651"/>
    </source>
</evidence>
<keyword evidence="10" id="KW-1185">Reference proteome</keyword>
<evidence type="ECO:0000313" key="10">
    <source>
        <dbReference type="Proteomes" id="UP000061660"/>
    </source>
</evidence>
<keyword evidence="6 7" id="KW-0472">Membrane</keyword>
<feature type="domain" description="EamA" evidence="8">
    <location>
        <begin position="148"/>
        <end position="283"/>
    </location>
</feature>
<keyword evidence="4 7" id="KW-0812">Transmembrane</keyword>
<reference evidence="10" key="1">
    <citation type="submission" date="2015-12" db="EMBL/GenBank/DDBJ databases">
        <title>Complete genome sequences of two moderately thermophilic Paenibacillus species.</title>
        <authorList>
            <person name="Butler R.III."/>
            <person name="Wang J."/>
            <person name="Stark B.C."/>
            <person name="Pombert J.-F."/>
        </authorList>
    </citation>
    <scope>NUCLEOTIDE SEQUENCE [LARGE SCALE GENOMIC DNA]</scope>
    <source>
        <strain evidence="10">32O-Y</strain>
    </source>
</reference>
<feature type="domain" description="EamA" evidence="8">
    <location>
        <begin position="3"/>
        <end position="132"/>
    </location>
</feature>
<dbReference type="PANTHER" id="PTHR32322">
    <property type="entry name" value="INNER MEMBRANE TRANSPORTER"/>
    <property type="match status" value="1"/>
</dbReference>
<evidence type="ECO:0000256" key="2">
    <source>
        <dbReference type="ARBA" id="ARBA00007362"/>
    </source>
</evidence>
<organism evidence="9 10">
    <name type="scientific">Paenibacillus naphthalenovorans</name>
    <dbReference type="NCBI Taxonomy" id="162209"/>
    <lineage>
        <taxon>Bacteria</taxon>
        <taxon>Bacillati</taxon>
        <taxon>Bacillota</taxon>
        <taxon>Bacilli</taxon>
        <taxon>Bacillales</taxon>
        <taxon>Paenibacillaceae</taxon>
        <taxon>Paenibacillus</taxon>
    </lineage>
</organism>
<dbReference type="InterPro" id="IPR000620">
    <property type="entry name" value="EamA_dom"/>
</dbReference>
<keyword evidence="5 7" id="KW-1133">Transmembrane helix</keyword>
<feature type="transmembrane region" description="Helical" evidence="7">
    <location>
        <begin position="243"/>
        <end position="260"/>
    </location>
</feature>
<evidence type="ECO:0000259" key="8">
    <source>
        <dbReference type="Pfam" id="PF00892"/>
    </source>
</evidence>
<dbReference type="InterPro" id="IPR050638">
    <property type="entry name" value="AA-Vitamin_Transporters"/>
</dbReference>
<dbReference type="STRING" id="162209.IJ22_13800"/>
<feature type="transmembrane region" description="Helical" evidence="7">
    <location>
        <begin position="29"/>
        <end position="50"/>
    </location>
</feature>
<dbReference type="SUPFAM" id="SSF103481">
    <property type="entry name" value="Multidrug resistance efflux transporter EmrE"/>
    <property type="match status" value="2"/>
</dbReference>
<dbReference type="OrthoDB" id="67135at2"/>
<comment type="subcellular location">
    <subcellularLocation>
        <location evidence="1">Cell membrane</location>
        <topology evidence="1">Multi-pass membrane protein</topology>
    </subcellularLocation>
</comment>
<dbReference type="EMBL" id="CP013652">
    <property type="protein sequence ID" value="ALS21756.1"/>
    <property type="molecule type" value="Genomic_DNA"/>
</dbReference>
<gene>
    <name evidence="9" type="ORF">IJ22_13800</name>
</gene>
<feature type="transmembrane region" description="Helical" evidence="7">
    <location>
        <begin position="266"/>
        <end position="284"/>
    </location>
</feature>
<feature type="transmembrane region" description="Helical" evidence="7">
    <location>
        <begin position="88"/>
        <end position="107"/>
    </location>
</feature>
<dbReference type="AlphaFoldDB" id="A0A0U2UEY6"/>
<dbReference type="GO" id="GO:0005886">
    <property type="term" value="C:plasma membrane"/>
    <property type="evidence" value="ECO:0007669"/>
    <property type="project" value="UniProtKB-SubCell"/>
</dbReference>
<evidence type="ECO:0000256" key="6">
    <source>
        <dbReference type="ARBA" id="ARBA00023136"/>
    </source>
</evidence>
<dbReference type="KEGG" id="pnp:IJ22_13800"/>
<feature type="transmembrane region" description="Helical" evidence="7">
    <location>
        <begin position="179"/>
        <end position="198"/>
    </location>
</feature>
<dbReference type="Proteomes" id="UP000061660">
    <property type="component" value="Chromosome"/>
</dbReference>
<feature type="transmembrane region" description="Helical" evidence="7">
    <location>
        <begin position="119"/>
        <end position="135"/>
    </location>
</feature>
<protein>
    <submittedName>
        <fullName evidence="9">EamA-like transporter family protein</fullName>
    </submittedName>
</protein>
<dbReference type="InterPro" id="IPR037185">
    <property type="entry name" value="EmrE-like"/>
</dbReference>
<keyword evidence="3" id="KW-1003">Cell membrane</keyword>
<dbReference type="PANTHER" id="PTHR32322:SF18">
    <property type="entry name" value="S-ADENOSYLMETHIONINE_S-ADENOSYLHOMOCYSTEINE TRANSPORTER"/>
    <property type="match status" value="1"/>
</dbReference>
<evidence type="ECO:0000256" key="3">
    <source>
        <dbReference type="ARBA" id="ARBA00022475"/>
    </source>
</evidence>
<evidence type="ECO:0000313" key="9">
    <source>
        <dbReference type="EMBL" id="ALS21756.1"/>
    </source>
</evidence>
<evidence type="ECO:0000256" key="5">
    <source>
        <dbReference type="ARBA" id="ARBA00022989"/>
    </source>
</evidence>
<dbReference type="Pfam" id="PF00892">
    <property type="entry name" value="EamA"/>
    <property type="match status" value="2"/>
</dbReference>
<comment type="similarity">
    <text evidence="2">Belongs to the EamA transporter family.</text>
</comment>
<accession>A0A0U2UEY6</accession>
<evidence type="ECO:0000256" key="7">
    <source>
        <dbReference type="SAM" id="Phobius"/>
    </source>
</evidence>
<feature type="transmembrane region" description="Helical" evidence="7">
    <location>
        <begin position="210"/>
        <end position="231"/>
    </location>
</feature>
<feature type="transmembrane region" description="Helical" evidence="7">
    <location>
        <begin position="147"/>
        <end position="167"/>
    </location>
</feature>
<dbReference type="PATRIC" id="fig|162209.4.peg.1463"/>
<feature type="transmembrane region" description="Helical" evidence="7">
    <location>
        <begin position="62"/>
        <end position="82"/>
    </location>
</feature>
<name>A0A0U2UEY6_9BACL</name>
<dbReference type="Gene3D" id="1.10.3730.20">
    <property type="match status" value="1"/>
</dbReference>
<proteinExistence type="inferred from homology"/>
<sequence>MNWLIILLCSIWGFNWVVMNIGGQYFPPMMFSALRFLVGSLVIFAVIWVKRIPLPKKEDWKWYGICGFLQIAYVYTASQYAFHYMDTGLVSVLNFTMPLWLTLISPFFMPDERLTKMKLLGVFTGIIGLVMVMEINPAQFDGNGMKLWMEVFVLLGAVGWAICNIIMKKVLHSHDKIQFTGYQMLIGAILLLLGSLAFERGDAITWSREGIFAVLFAGVLASSLAYVLWFYILSKIDVTKASMSLLLVPVVGVFSSALVFQTRLSWSVLIGIVLILAGIGIVNLKQGQRARSIAVKH</sequence>
<evidence type="ECO:0000256" key="4">
    <source>
        <dbReference type="ARBA" id="ARBA00022692"/>
    </source>
</evidence>
<dbReference type="RefSeq" id="WP_062408081.1">
    <property type="nucleotide sequence ID" value="NZ_CP013652.1"/>
</dbReference>